<evidence type="ECO:0000256" key="3">
    <source>
        <dbReference type="ARBA" id="ARBA00022679"/>
    </source>
</evidence>
<evidence type="ECO:0000259" key="13">
    <source>
        <dbReference type="Pfam" id="PF02581"/>
    </source>
</evidence>
<feature type="binding site" evidence="10">
    <location>
        <position position="138"/>
    </location>
    <ligand>
        <name>4-amino-2-methyl-5-(diphosphooxymethyl)pyrimidine</name>
        <dbReference type="ChEBI" id="CHEBI:57841"/>
    </ligand>
</feature>
<dbReference type="EMBL" id="WLZY01000015">
    <property type="protein sequence ID" value="NDL60856.1"/>
    <property type="molecule type" value="Genomic_DNA"/>
</dbReference>
<keyword evidence="6 10" id="KW-0784">Thiamine biosynthesis</keyword>
<reference evidence="14 15" key="1">
    <citation type="submission" date="2019-11" db="EMBL/GenBank/DDBJ databases">
        <authorList>
            <person name="Li X.-J."/>
            <person name="Feng X.-M."/>
        </authorList>
    </citation>
    <scope>NUCLEOTIDE SEQUENCE [LARGE SCALE GENOMIC DNA]</scope>
    <source>
        <strain evidence="14 15">XMNu-373</strain>
    </source>
</reference>
<dbReference type="InterPro" id="IPR022998">
    <property type="entry name" value="ThiamineP_synth_TenI"/>
</dbReference>
<comment type="function">
    <text evidence="1 10">Condenses 4-methyl-5-(beta-hydroxyethyl)thiazole monophosphate (THZ-P) and 2-methyl-4-amino-5-hydroxymethyl pyrimidine pyrophosphate (HMP-PP) to form thiamine monophosphate (TMP).</text>
</comment>
<dbReference type="SUPFAM" id="SSF51391">
    <property type="entry name" value="Thiamin phosphate synthase"/>
    <property type="match status" value="1"/>
</dbReference>
<evidence type="ECO:0000256" key="9">
    <source>
        <dbReference type="ARBA" id="ARBA00047883"/>
    </source>
</evidence>
<feature type="binding site" evidence="10">
    <location>
        <position position="166"/>
    </location>
    <ligand>
        <name>2-[(2R,5Z)-2-carboxy-4-methylthiazol-5(2H)-ylidene]ethyl phosphate</name>
        <dbReference type="ChEBI" id="CHEBI:62899"/>
    </ligand>
</feature>
<dbReference type="InterPro" id="IPR013785">
    <property type="entry name" value="Aldolase_TIM"/>
</dbReference>
<evidence type="ECO:0000256" key="7">
    <source>
        <dbReference type="ARBA" id="ARBA00047334"/>
    </source>
</evidence>
<comment type="similarity">
    <text evidence="10 11">Belongs to the thiamine-phosphate synthase family.</text>
</comment>
<evidence type="ECO:0000256" key="2">
    <source>
        <dbReference type="ARBA" id="ARBA00005165"/>
    </source>
</evidence>
<evidence type="ECO:0000256" key="11">
    <source>
        <dbReference type="RuleBase" id="RU003826"/>
    </source>
</evidence>
<comment type="cofactor">
    <cofactor evidence="10">
        <name>Mg(2+)</name>
        <dbReference type="ChEBI" id="CHEBI:18420"/>
    </cofactor>
    <text evidence="10">Binds 1 Mg(2+) ion per subunit.</text>
</comment>
<dbReference type="EC" id="2.5.1.3" evidence="10"/>
<feature type="binding site" evidence="10">
    <location>
        <position position="90"/>
    </location>
    <ligand>
        <name>Mg(2+)</name>
        <dbReference type="ChEBI" id="CHEBI:18420"/>
    </ligand>
</feature>
<evidence type="ECO:0000256" key="6">
    <source>
        <dbReference type="ARBA" id="ARBA00022977"/>
    </source>
</evidence>
<feature type="binding site" evidence="10">
    <location>
        <begin position="135"/>
        <end position="137"/>
    </location>
    <ligand>
        <name>2-[(2R,5Z)-2-carboxy-4-methylthiazol-5(2H)-ylidene]ethyl phosphate</name>
        <dbReference type="ChEBI" id="CHEBI:62899"/>
    </ligand>
</feature>
<feature type="binding site" evidence="10">
    <location>
        <position position="71"/>
    </location>
    <ligand>
        <name>4-amino-2-methyl-5-(diphosphooxymethyl)pyrimidine</name>
        <dbReference type="ChEBI" id="CHEBI:57841"/>
    </ligand>
</feature>
<evidence type="ECO:0000256" key="12">
    <source>
        <dbReference type="RuleBase" id="RU004253"/>
    </source>
</evidence>
<dbReference type="InterPro" id="IPR034291">
    <property type="entry name" value="TMP_synthase"/>
</dbReference>
<dbReference type="GO" id="GO:0000287">
    <property type="term" value="F:magnesium ion binding"/>
    <property type="evidence" value="ECO:0007669"/>
    <property type="project" value="UniProtKB-UniRule"/>
</dbReference>
<dbReference type="Pfam" id="PF02581">
    <property type="entry name" value="TMP-TENI"/>
    <property type="match status" value="1"/>
</dbReference>
<organism evidence="14 15">
    <name type="scientific">Phytoactinopolyspora mesophila</name>
    <dbReference type="NCBI Taxonomy" id="2650750"/>
    <lineage>
        <taxon>Bacteria</taxon>
        <taxon>Bacillati</taxon>
        <taxon>Actinomycetota</taxon>
        <taxon>Actinomycetes</taxon>
        <taxon>Jiangellales</taxon>
        <taxon>Jiangellaceae</taxon>
        <taxon>Phytoactinopolyspora</taxon>
    </lineage>
</organism>
<protein>
    <recommendedName>
        <fullName evidence="10">Thiamine-phosphate synthase</fullName>
        <shortName evidence="10">TP synthase</shortName>
        <shortName evidence="10">TPS</shortName>
        <ecNumber evidence="10">2.5.1.3</ecNumber>
    </recommendedName>
    <alternativeName>
        <fullName evidence="10">Thiamine-phosphate pyrophosphorylase</fullName>
        <shortName evidence="10">TMP pyrophosphorylase</shortName>
        <shortName evidence="10">TMP-PPase</shortName>
    </alternativeName>
</protein>
<accession>A0A7K3MC62</accession>
<proteinExistence type="inferred from homology"/>
<dbReference type="CDD" id="cd00564">
    <property type="entry name" value="TMP_TenI"/>
    <property type="match status" value="1"/>
</dbReference>
<dbReference type="GO" id="GO:0004789">
    <property type="term" value="F:thiamine-phosphate diphosphorylase activity"/>
    <property type="evidence" value="ECO:0007669"/>
    <property type="project" value="UniProtKB-UniRule"/>
</dbReference>
<evidence type="ECO:0000313" key="15">
    <source>
        <dbReference type="Proteomes" id="UP000460435"/>
    </source>
</evidence>
<name>A0A7K3MC62_9ACTN</name>
<sequence>MRGTLDVRLYVVTEPSLTPPPRLIESCLAAVRGGATLVQLRDKQATDDELLLRAAQLRDVLQPHGVPLVVNDRLDVARKVGIGVHVGVHDVAPVVAREVLGPAAVVGWSVEDPERMPPEQLAASSYLAASPVWVTPTKTDTAHPLGPPGVAAIRRATDLPLVGIGGINSPERAAEVIRAGADGVAVVSAVFGADDPQAAAARLRAAVDEALRGATP</sequence>
<dbReference type="AlphaFoldDB" id="A0A7K3MC62"/>
<dbReference type="NCBIfam" id="TIGR00693">
    <property type="entry name" value="thiE"/>
    <property type="match status" value="1"/>
</dbReference>
<dbReference type="UniPathway" id="UPA00060">
    <property type="reaction ID" value="UER00141"/>
</dbReference>
<comment type="catalytic activity">
    <reaction evidence="9 10 11">
        <text>2-[(2R,5Z)-2-carboxy-4-methylthiazol-5(2H)-ylidene]ethyl phosphate + 4-amino-2-methyl-5-(diphosphooxymethyl)pyrimidine + 2 H(+) = thiamine phosphate + CO2 + diphosphate</text>
        <dbReference type="Rhea" id="RHEA:47844"/>
        <dbReference type="ChEBI" id="CHEBI:15378"/>
        <dbReference type="ChEBI" id="CHEBI:16526"/>
        <dbReference type="ChEBI" id="CHEBI:33019"/>
        <dbReference type="ChEBI" id="CHEBI:37575"/>
        <dbReference type="ChEBI" id="CHEBI:57841"/>
        <dbReference type="ChEBI" id="CHEBI:62899"/>
        <dbReference type="EC" id="2.5.1.3"/>
    </reaction>
</comment>
<comment type="catalytic activity">
    <reaction evidence="7 10 11">
        <text>4-methyl-5-(2-phosphooxyethyl)-thiazole + 4-amino-2-methyl-5-(diphosphooxymethyl)pyrimidine + H(+) = thiamine phosphate + diphosphate</text>
        <dbReference type="Rhea" id="RHEA:22328"/>
        <dbReference type="ChEBI" id="CHEBI:15378"/>
        <dbReference type="ChEBI" id="CHEBI:33019"/>
        <dbReference type="ChEBI" id="CHEBI:37575"/>
        <dbReference type="ChEBI" id="CHEBI:57841"/>
        <dbReference type="ChEBI" id="CHEBI:58296"/>
        <dbReference type="EC" id="2.5.1.3"/>
    </reaction>
</comment>
<dbReference type="GO" id="GO:0016627">
    <property type="term" value="F:oxidoreductase activity, acting on the CH-CH group of donors"/>
    <property type="evidence" value="ECO:0007669"/>
    <property type="project" value="InterPro"/>
</dbReference>
<dbReference type="InterPro" id="IPR036206">
    <property type="entry name" value="ThiamineP_synth_sf"/>
</dbReference>
<dbReference type="HAMAP" id="MF_00097">
    <property type="entry name" value="TMP_synthase"/>
    <property type="match status" value="1"/>
</dbReference>
<keyword evidence="5 10" id="KW-0460">Magnesium</keyword>
<gene>
    <name evidence="10 14" type="primary">thiE</name>
    <name evidence="14" type="ORF">F7O44_27655</name>
</gene>
<comment type="caution">
    <text evidence="14">The sequence shown here is derived from an EMBL/GenBank/DDBJ whole genome shotgun (WGS) entry which is preliminary data.</text>
</comment>
<dbReference type="GO" id="GO:0005737">
    <property type="term" value="C:cytoplasm"/>
    <property type="evidence" value="ECO:0007669"/>
    <property type="project" value="TreeGrafter"/>
</dbReference>
<feature type="binding site" evidence="10">
    <location>
        <position position="72"/>
    </location>
    <ligand>
        <name>Mg(2+)</name>
        <dbReference type="ChEBI" id="CHEBI:18420"/>
    </ligand>
</feature>
<evidence type="ECO:0000256" key="1">
    <source>
        <dbReference type="ARBA" id="ARBA00003814"/>
    </source>
</evidence>
<evidence type="ECO:0000256" key="5">
    <source>
        <dbReference type="ARBA" id="ARBA00022842"/>
    </source>
</evidence>
<comment type="catalytic activity">
    <reaction evidence="8 10 11">
        <text>2-(2-carboxy-4-methylthiazol-5-yl)ethyl phosphate + 4-amino-2-methyl-5-(diphosphooxymethyl)pyrimidine + 2 H(+) = thiamine phosphate + CO2 + diphosphate</text>
        <dbReference type="Rhea" id="RHEA:47848"/>
        <dbReference type="ChEBI" id="CHEBI:15378"/>
        <dbReference type="ChEBI" id="CHEBI:16526"/>
        <dbReference type="ChEBI" id="CHEBI:33019"/>
        <dbReference type="ChEBI" id="CHEBI:37575"/>
        <dbReference type="ChEBI" id="CHEBI:57841"/>
        <dbReference type="ChEBI" id="CHEBI:62890"/>
        <dbReference type="EC" id="2.5.1.3"/>
    </reaction>
</comment>
<keyword evidence="3 10" id="KW-0808">Transferase</keyword>
<feature type="domain" description="Thiamine phosphate synthase/TenI" evidence="13">
    <location>
        <begin position="9"/>
        <end position="190"/>
    </location>
</feature>
<dbReference type="PROSITE" id="PS00912">
    <property type="entry name" value="DHODEHASE_2"/>
    <property type="match status" value="1"/>
</dbReference>
<evidence type="ECO:0000256" key="10">
    <source>
        <dbReference type="HAMAP-Rule" id="MF_00097"/>
    </source>
</evidence>
<dbReference type="PANTHER" id="PTHR20857:SF15">
    <property type="entry name" value="THIAMINE-PHOSPHATE SYNTHASE"/>
    <property type="match status" value="1"/>
</dbReference>
<dbReference type="InterPro" id="IPR001295">
    <property type="entry name" value="Dihydroorotate_DH_CS"/>
</dbReference>
<feature type="binding site" evidence="10">
    <location>
        <position position="109"/>
    </location>
    <ligand>
        <name>4-amino-2-methyl-5-(diphosphooxymethyl)pyrimidine</name>
        <dbReference type="ChEBI" id="CHEBI:57841"/>
    </ligand>
</feature>
<dbReference type="PANTHER" id="PTHR20857">
    <property type="entry name" value="THIAMINE-PHOSPHATE PYROPHOSPHORYLASE"/>
    <property type="match status" value="1"/>
</dbReference>
<dbReference type="RefSeq" id="WP_162453572.1">
    <property type="nucleotide sequence ID" value="NZ_WLZY01000015.1"/>
</dbReference>
<evidence type="ECO:0000256" key="4">
    <source>
        <dbReference type="ARBA" id="ARBA00022723"/>
    </source>
</evidence>
<feature type="binding site" evidence="10">
    <location>
        <begin position="39"/>
        <end position="43"/>
    </location>
    <ligand>
        <name>4-amino-2-methyl-5-(diphosphooxymethyl)pyrimidine</name>
        <dbReference type="ChEBI" id="CHEBI:57841"/>
    </ligand>
</feature>
<dbReference type="GO" id="GO:0009229">
    <property type="term" value="P:thiamine diphosphate biosynthetic process"/>
    <property type="evidence" value="ECO:0007669"/>
    <property type="project" value="UniProtKB-UniRule"/>
</dbReference>
<dbReference type="Proteomes" id="UP000460435">
    <property type="component" value="Unassembled WGS sequence"/>
</dbReference>
<feature type="binding site" evidence="10">
    <location>
        <begin position="187"/>
        <end position="188"/>
    </location>
    <ligand>
        <name>2-[(2R,5Z)-2-carboxy-4-methylthiazol-5(2H)-ylidene]ethyl phosphate</name>
        <dbReference type="ChEBI" id="CHEBI:62899"/>
    </ligand>
</feature>
<comment type="pathway">
    <text evidence="2 10 12">Cofactor biosynthesis; thiamine diphosphate biosynthesis; thiamine phosphate from 4-amino-2-methyl-5-diphosphomethylpyrimidine and 4-methyl-5-(2-phosphoethyl)-thiazole: step 1/1.</text>
</comment>
<keyword evidence="15" id="KW-1185">Reference proteome</keyword>
<dbReference type="GO" id="GO:0009228">
    <property type="term" value="P:thiamine biosynthetic process"/>
    <property type="evidence" value="ECO:0007669"/>
    <property type="project" value="UniProtKB-KW"/>
</dbReference>
<evidence type="ECO:0000256" key="8">
    <source>
        <dbReference type="ARBA" id="ARBA00047851"/>
    </source>
</evidence>
<keyword evidence="4 10" id="KW-0479">Metal-binding</keyword>
<evidence type="ECO:0000313" key="14">
    <source>
        <dbReference type="EMBL" id="NDL60856.1"/>
    </source>
</evidence>
<dbReference type="Gene3D" id="3.20.20.70">
    <property type="entry name" value="Aldolase class I"/>
    <property type="match status" value="1"/>
</dbReference>
<dbReference type="GO" id="GO:0006207">
    <property type="term" value="P:'de novo' pyrimidine nucleobase biosynthetic process"/>
    <property type="evidence" value="ECO:0007669"/>
    <property type="project" value="InterPro"/>
</dbReference>